<dbReference type="Proteomes" id="UP000431533">
    <property type="component" value="Unassembled WGS sequence"/>
</dbReference>
<evidence type="ECO:0000313" key="8">
    <source>
        <dbReference type="EMBL" id="TVY28177.1"/>
    </source>
</evidence>
<dbReference type="RefSeq" id="XP_031006965.1">
    <property type="nucleotide sequence ID" value="XM_031148337.1"/>
</dbReference>
<accession>A0A8H8U1Q5</accession>
<feature type="compositionally biased region" description="Acidic residues" evidence="5">
    <location>
        <begin position="222"/>
        <end position="242"/>
    </location>
</feature>
<dbReference type="InterPro" id="IPR054708">
    <property type="entry name" value="MTPAP-like_central"/>
</dbReference>
<evidence type="ECO:0000256" key="2">
    <source>
        <dbReference type="ARBA" id="ARBA00012388"/>
    </source>
</evidence>
<dbReference type="EMBL" id="QGMH01000035">
    <property type="protein sequence ID" value="TVY28177.1"/>
    <property type="molecule type" value="Genomic_DNA"/>
</dbReference>
<dbReference type="GO" id="GO:0031499">
    <property type="term" value="C:TRAMP complex"/>
    <property type="evidence" value="ECO:0007669"/>
    <property type="project" value="TreeGrafter"/>
</dbReference>
<feature type="compositionally biased region" description="Pro residues" evidence="5">
    <location>
        <begin position="1"/>
        <end position="11"/>
    </location>
</feature>
<keyword evidence="3" id="KW-0479">Metal-binding</keyword>
<dbReference type="InterPro" id="IPR045862">
    <property type="entry name" value="Trf4-like"/>
</dbReference>
<name>A0A8H8U1Q5_9HELO</name>
<feature type="region of interest" description="Disordered" evidence="5">
    <location>
        <begin position="1"/>
        <end position="442"/>
    </location>
</feature>
<evidence type="ECO:0000256" key="5">
    <source>
        <dbReference type="SAM" id="MobiDB-lite"/>
    </source>
</evidence>
<sequence length="812" mass="90896">MSRQPPPPGLPARPSGSTYRPNNDSFHASSDNYRRNENPRLYSPPRDMYRFGGNERNSRPGNDQRGSSRYDAYPSSYATDSYAPGTDPHRNSDSYRPAGPRNGGFNFRHEPPPGVNLNPDRNYRPRSHSRSPPPRQSYHSRDSNQYDFTPVNRDYQRDRESHGPRVRSQYNSQRGGARGRGRGGSRLAADRAFLQTNRAPTPELMPGMDEQAGNIRYKAVDEMSDSEEAEMDLSDSEKDDEAQQPTKKLARTENQAADGDSVPKWSNPDPYTALPPPDESQRKKKDVVKLIRKARVTNNSENTVKSAATDDFISFDFGNEEETEDATNEAVNVPVGAPTGPRTQQPQTLKNTQPREYGSTQNKSEEASRTSLHGPTTSQPGSSRFEIQIPSRAPPANASKRPAAFVDLTSDPALGNRKRNIRDEIKGPPIIHTPSAKGGPPKGEIVSTWKIRPGSQAQATPWIEMDHSKTANMGLWLHKEIVDFYYHVKPRNFEQRIRANLVDELRISVKKHFRNSNILSFGSFPAGLYLPTSDMDIVCVSDEFMRYGNKTLCKSNNQYYQFARFLQQEKIPIPGSVEVITKAKVPIIKYVDRLTGLKVDISFENDTGLVANKTFQEWKTEFPAMPILVTLVKHLLAMRGLNEPHSGGIGGFSTICLVVSLLQHMPQVQSRNMIPEEHLGEILMEFLDLYGNQLNIATTAISMKPPGYVPKNQVRKVTYKGNIDKISIIDPNTPSNDISGGSSNTARILECFSNAYRDLQKRMGELQASPNRVKESILGCILGGNYSSFDLQRAHLAHVHEKLFGPIQEEFA</sequence>
<dbReference type="EC" id="2.7.7.19" evidence="2"/>
<comment type="similarity">
    <text evidence="1">Belongs to the DNA polymerase type-B-like family.</text>
</comment>
<dbReference type="GO" id="GO:0043634">
    <property type="term" value="P:polyadenylation-dependent ncRNA catabolic process"/>
    <property type="evidence" value="ECO:0007669"/>
    <property type="project" value="TreeGrafter"/>
</dbReference>
<evidence type="ECO:0000256" key="4">
    <source>
        <dbReference type="ARBA" id="ARBA00022842"/>
    </source>
</evidence>
<dbReference type="GO" id="GO:0003729">
    <property type="term" value="F:mRNA binding"/>
    <property type="evidence" value="ECO:0007669"/>
    <property type="project" value="TreeGrafter"/>
</dbReference>
<feature type="compositionally biased region" description="Basic residues" evidence="5">
    <location>
        <begin position="282"/>
        <end position="295"/>
    </location>
</feature>
<comment type="caution">
    <text evidence="8">The sequence shown here is derived from an EMBL/GenBank/DDBJ whole genome shotgun (WGS) entry which is preliminary data.</text>
</comment>
<feature type="compositionally biased region" description="Polar residues" evidence="5">
    <location>
        <begin position="296"/>
        <end position="306"/>
    </location>
</feature>
<feature type="compositionally biased region" description="Acidic residues" evidence="5">
    <location>
        <begin position="318"/>
        <end position="327"/>
    </location>
</feature>
<protein>
    <recommendedName>
        <fullName evidence="2">polynucleotide adenylyltransferase</fullName>
        <ecNumber evidence="2">2.7.7.19</ecNumber>
    </recommendedName>
</protein>
<evidence type="ECO:0000256" key="1">
    <source>
        <dbReference type="ARBA" id="ARBA00008593"/>
    </source>
</evidence>
<dbReference type="OrthoDB" id="273917at2759"/>
<dbReference type="CDD" id="cd05402">
    <property type="entry name" value="NT_PAP_TUTase"/>
    <property type="match status" value="1"/>
</dbReference>
<dbReference type="SUPFAM" id="SSF81301">
    <property type="entry name" value="Nucleotidyltransferase"/>
    <property type="match status" value="1"/>
</dbReference>
<feature type="domain" description="Poly(A) RNA polymerase mitochondrial-like central palm" evidence="7">
    <location>
        <begin position="477"/>
        <end position="616"/>
    </location>
</feature>
<dbReference type="InterPro" id="IPR043519">
    <property type="entry name" value="NT_sf"/>
</dbReference>
<feature type="compositionally biased region" description="Polar residues" evidence="5">
    <location>
        <begin position="341"/>
        <end position="362"/>
    </location>
</feature>
<dbReference type="GO" id="GO:0046872">
    <property type="term" value="F:metal ion binding"/>
    <property type="evidence" value="ECO:0007669"/>
    <property type="project" value="UniProtKB-KW"/>
</dbReference>
<dbReference type="GO" id="GO:0005730">
    <property type="term" value="C:nucleolus"/>
    <property type="evidence" value="ECO:0007669"/>
    <property type="project" value="TreeGrafter"/>
</dbReference>
<feature type="domain" description="PAP-associated" evidence="6">
    <location>
        <begin position="678"/>
        <end position="736"/>
    </location>
</feature>
<evidence type="ECO:0000313" key="9">
    <source>
        <dbReference type="Proteomes" id="UP000431533"/>
    </source>
</evidence>
<organism evidence="8 9">
    <name type="scientific">Lachnellula hyalina</name>
    <dbReference type="NCBI Taxonomy" id="1316788"/>
    <lineage>
        <taxon>Eukaryota</taxon>
        <taxon>Fungi</taxon>
        <taxon>Dikarya</taxon>
        <taxon>Ascomycota</taxon>
        <taxon>Pezizomycotina</taxon>
        <taxon>Leotiomycetes</taxon>
        <taxon>Helotiales</taxon>
        <taxon>Lachnaceae</taxon>
        <taxon>Lachnellula</taxon>
    </lineage>
</organism>
<dbReference type="Gene3D" id="3.30.460.10">
    <property type="entry name" value="Beta Polymerase, domain 2"/>
    <property type="match status" value="1"/>
</dbReference>
<gene>
    <name evidence="8" type="primary">TRF5</name>
    <name evidence="8" type="ORF">LHYA1_G003365</name>
</gene>
<proteinExistence type="inferred from homology"/>
<dbReference type="AlphaFoldDB" id="A0A8H8U1Q5"/>
<dbReference type="Pfam" id="PF03828">
    <property type="entry name" value="PAP_assoc"/>
    <property type="match status" value="1"/>
</dbReference>
<dbReference type="SUPFAM" id="SSF81631">
    <property type="entry name" value="PAP/OAS1 substrate-binding domain"/>
    <property type="match status" value="1"/>
</dbReference>
<dbReference type="GO" id="GO:0031123">
    <property type="term" value="P:RNA 3'-end processing"/>
    <property type="evidence" value="ECO:0007669"/>
    <property type="project" value="TreeGrafter"/>
</dbReference>
<evidence type="ECO:0000259" key="7">
    <source>
        <dbReference type="Pfam" id="PF22600"/>
    </source>
</evidence>
<dbReference type="PANTHER" id="PTHR23092">
    <property type="entry name" value="POLY(A) RNA POLYMERASE"/>
    <property type="match status" value="1"/>
</dbReference>
<dbReference type="InterPro" id="IPR002058">
    <property type="entry name" value="PAP_assoc"/>
</dbReference>
<keyword evidence="9" id="KW-1185">Reference proteome</keyword>
<keyword evidence="4" id="KW-0460">Magnesium</keyword>
<evidence type="ECO:0000259" key="6">
    <source>
        <dbReference type="Pfam" id="PF03828"/>
    </source>
</evidence>
<dbReference type="PANTHER" id="PTHR23092:SF15">
    <property type="entry name" value="INACTIVE NON-CANONICAL POLY(A) RNA POLYMERASE PROTEIN TRF4-2-RELATED"/>
    <property type="match status" value="1"/>
</dbReference>
<dbReference type="GO" id="GO:0010605">
    <property type="term" value="P:negative regulation of macromolecule metabolic process"/>
    <property type="evidence" value="ECO:0007669"/>
    <property type="project" value="UniProtKB-ARBA"/>
</dbReference>
<feature type="compositionally biased region" description="Polar residues" evidence="5">
    <location>
        <begin position="15"/>
        <end position="31"/>
    </location>
</feature>
<dbReference type="Gene3D" id="1.10.1410.10">
    <property type="match status" value="1"/>
</dbReference>
<feature type="compositionally biased region" description="Basic and acidic residues" evidence="5">
    <location>
        <begin position="154"/>
        <end position="163"/>
    </location>
</feature>
<feature type="compositionally biased region" description="Polar residues" evidence="5">
    <location>
        <begin position="369"/>
        <end position="382"/>
    </location>
</feature>
<dbReference type="GO" id="GO:1990817">
    <property type="term" value="F:poly(A) RNA polymerase activity"/>
    <property type="evidence" value="ECO:0007669"/>
    <property type="project" value="UniProtKB-EC"/>
</dbReference>
<reference evidence="8 9" key="1">
    <citation type="submission" date="2018-05" db="EMBL/GenBank/DDBJ databases">
        <title>Genome sequencing and assembly of the regulated plant pathogen Lachnellula willkommii and related sister species for the development of diagnostic species identification markers.</title>
        <authorList>
            <person name="Giroux E."/>
            <person name="Bilodeau G."/>
        </authorList>
    </citation>
    <scope>NUCLEOTIDE SEQUENCE [LARGE SCALE GENOMIC DNA]</scope>
    <source>
        <strain evidence="8 9">CBS 185.66</strain>
    </source>
</reference>
<dbReference type="GeneID" id="41983563"/>
<dbReference type="Pfam" id="PF22600">
    <property type="entry name" value="MTPAP-like_central"/>
    <property type="match status" value="1"/>
</dbReference>
<evidence type="ECO:0000256" key="3">
    <source>
        <dbReference type="ARBA" id="ARBA00022723"/>
    </source>
</evidence>